<evidence type="ECO:0000313" key="3">
    <source>
        <dbReference type="EMBL" id="KAG7441343.1"/>
    </source>
</evidence>
<keyword evidence="1" id="KW-1133">Transmembrane helix</keyword>
<keyword evidence="4" id="KW-1185">Reference proteome</keyword>
<evidence type="ECO:0000313" key="4">
    <source>
        <dbReference type="Proteomes" id="UP000812287"/>
    </source>
</evidence>
<dbReference type="OrthoDB" id="3349377at2759"/>
<name>A0A9P7VHW1_9AGAR</name>
<gene>
    <name evidence="3" type="ORF">BT62DRAFT_937262</name>
</gene>
<evidence type="ECO:0000256" key="1">
    <source>
        <dbReference type="SAM" id="Phobius"/>
    </source>
</evidence>
<feature type="domain" description="DUF6533" evidence="2">
    <location>
        <begin position="32"/>
        <end position="72"/>
    </location>
</feature>
<proteinExistence type="predicted"/>
<feature type="transmembrane region" description="Helical" evidence="1">
    <location>
        <begin position="177"/>
        <end position="199"/>
    </location>
</feature>
<comment type="caution">
    <text evidence="3">The sequence shown here is derived from an EMBL/GenBank/DDBJ whole genome shotgun (WGS) entry which is preliminary data.</text>
</comment>
<sequence length="315" mass="35538">MDALENPASAIIQRLLTAYRWHKITITTAVFSFSWTWWEYAITLDDEISLIWQSRWSWIKFLFFVNRYLVLFSQTFDLVGYLLPKPTYNFCLAWVGYITVINGTLQVFIADIVLIIRLGAIYGRKKRIVVPVTVLYILTVAASSTVLGIQAHRATGTNEPVPGFFLCSLTSKLNILYAYWVPIAVFESIMFLLAAYRVISDFNVPKMESAYGPRSLLSLVVRDSLWYFVVVLTTGLANALEYRFASPGKYNVLHGPTSAALSISMSRVILNLRKTGRQENPLPTLQLSVLRFQAGRTRGTTIDTGDDGMTTTQAD</sequence>
<evidence type="ECO:0000259" key="2">
    <source>
        <dbReference type="Pfam" id="PF20151"/>
    </source>
</evidence>
<feature type="transmembrane region" description="Helical" evidence="1">
    <location>
        <begin position="61"/>
        <end position="82"/>
    </location>
</feature>
<protein>
    <recommendedName>
        <fullName evidence="2">DUF6533 domain-containing protein</fullName>
    </recommendedName>
</protein>
<feature type="transmembrane region" description="Helical" evidence="1">
    <location>
        <begin position="128"/>
        <end position="149"/>
    </location>
</feature>
<dbReference type="InterPro" id="IPR045340">
    <property type="entry name" value="DUF6533"/>
</dbReference>
<keyword evidence="1" id="KW-0812">Transmembrane</keyword>
<reference evidence="3" key="1">
    <citation type="submission" date="2020-11" db="EMBL/GenBank/DDBJ databases">
        <title>Adaptations for nitrogen fixation in a non-lichenized fungal sporocarp promotes dispersal by wood-feeding termites.</title>
        <authorList>
            <consortium name="DOE Joint Genome Institute"/>
            <person name="Koch R.A."/>
            <person name="Yoon G."/>
            <person name="Arayal U."/>
            <person name="Lail K."/>
            <person name="Amirebrahimi M."/>
            <person name="Labutti K."/>
            <person name="Lipzen A."/>
            <person name="Riley R."/>
            <person name="Barry K."/>
            <person name="Henrissat B."/>
            <person name="Grigoriev I.V."/>
            <person name="Herr J.R."/>
            <person name="Aime M.C."/>
        </authorList>
    </citation>
    <scope>NUCLEOTIDE SEQUENCE</scope>
    <source>
        <strain evidence="3">MCA 3950</strain>
    </source>
</reference>
<dbReference type="EMBL" id="MU250561">
    <property type="protein sequence ID" value="KAG7441343.1"/>
    <property type="molecule type" value="Genomic_DNA"/>
</dbReference>
<organism evidence="3 4">
    <name type="scientific">Guyanagaster necrorhizus</name>
    <dbReference type="NCBI Taxonomy" id="856835"/>
    <lineage>
        <taxon>Eukaryota</taxon>
        <taxon>Fungi</taxon>
        <taxon>Dikarya</taxon>
        <taxon>Basidiomycota</taxon>
        <taxon>Agaricomycotina</taxon>
        <taxon>Agaricomycetes</taxon>
        <taxon>Agaricomycetidae</taxon>
        <taxon>Agaricales</taxon>
        <taxon>Marasmiineae</taxon>
        <taxon>Physalacriaceae</taxon>
        <taxon>Guyanagaster</taxon>
    </lineage>
</organism>
<accession>A0A9P7VHW1</accession>
<keyword evidence="1" id="KW-0472">Membrane</keyword>
<dbReference type="GeneID" id="66109582"/>
<dbReference type="AlphaFoldDB" id="A0A9P7VHW1"/>
<dbReference type="Proteomes" id="UP000812287">
    <property type="component" value="Unassembled WGS sequence"/>
</dbReference>
<dbReference type="Pfam" id="PF20151">
    <property type="entry name" value="DUF6533"/>
    <property type="match status" value="1"/>
</dbReference>
<dbReference type="RefSeq" id="XP_043034843.1">
    <property type="nucleotide sequence ID" value="XM_043187285.1"/>
</dbReference>
<feature type="transmembrane region" description="Helical" evidence="1">
    <location>
        <begin position="94"/>
        <end position="116"/>
    </location>
</feature>